<reference evidence="1 2" key="1">
    <citation type="journal article" date="2012" name="PLoS Pathog.">
        <title>Diverse lifestyles and strategies of plant pathogenesis encoded in the genomes of eighteen Dothideomycetes fungi.</title>
        <authorList>
            <person name="Ohm R.A."/>
            <person name="Feau N."/>
            <person name="Henrissat B."/>
            <person name="Schoch C.L."/>
            <person name="Horwitz B.A."/>
            <person name="Barry K.W."/>
            <person name="Condon B.J."/>
            <person name="Copeland A.C."/>
            <person name="Dhillon B."/>
            <person name="Glaser F."/>
            <person name="Hesse C.N."/>
            <person name="Kosti I."/>
            <person name="LaButti K."/>
            <person name="Lindquist E.A."/>
            <person name="Lucas S."/>
            <person name="Salamov A.A."/>
            <person name="Bradshaw R.E."/>
            <person name="Ciuffetti L."/>
            <person name="Hamelin R.C."/>
            <person name="Kema G.H.J."/>
            <person name="Lawrence C."/>
            <person name="Scott J.A."/>
            <person name="Spatafora J.W."/>
            <person name="Turgeon B.G."/>
            <person name="de Wit P.J.G.M."/>
            <person name="Zhong S."/>
            <person name="Goodwin S.B."/>
            <person name="Grigoriev I.V."/>
        </authorList>
    </citation>
    <scope>NUCLEOTIDE SEQUENCE [LARGE SCALE GENOMIC DNA]</scope>
    <source>
        <strain evidence="1 2">UAMH 10762</strain>
    </source>
</reference>
<dbReference type="OrthoDB" id="62952at2759"/>
<organism evidence="1 2">
    <name type="scientific">Baudoinia panamericana (strain UAMH 10762)</name>
    <name type="common">Angels' share fungus</name>
    <name type="synonym">Baudoinia compniacensis (strain UAMH 10762)</name>
    <dbReference type="NCBI Taxonomy" id="717646"/>
    <lineage>
        <taxon>Eukaryota</taxon>
        <taxon>Fungi</taxon>
        <taxon>Dikarya</taxon>
        <taxon>Ascomycota</taxon>
        <taxon>Pezizomycotina</taxon>
        <taxon>Dothideomycetes</taxon>
        <taxon>Dothideomycetidae</taxon>
        <taxon>Mycosphaerellales</taxon>
        <taxon>Teratosphaeriaceae</taxon>
        <taxon>Baudoinia</taxon>
    </lineage>
</organism>
<keyword evidence="2" id="KW-1185">Reference proteome</keyword>
<name>M2NCY4_BAUPA</name>
<dbReference type="OMA" id="KERIVWT"/>
<dbReference type="eggNOG" id="ENOG502RHB5">
    <property type="taxonomic scope" value="Eukaryota"/>
</dbReference>
<sequence length="300" mass="35267">MATTTTTNKHDDYWKLIPDQYKMTVKEMRTELQRRNYPVGGITDKGHLRHCLYRSDRGRLSHHTLTNRELRERIASRKIDASEVISKYRKGPREELLRLLEDDDMHPKFHRFSELPPELRVKLYEYYVGEFRQPIYAPSQPPLSKTSSLLRRELLPIFYASCSFKIRLTRTDGRERALVTMPTRMLLFLHGTRPEHFALIKAIHICVAAGPMSFRASGQDDLMKVLEMQITLPTDEKDAVSVDLPHRDTLTQLSTQSVRFVRRLDRAVRKLFEAVMRRGKNKVTREDIFALRRLFEAKQD</sequence>
<accession>M2NCY4</accession>
<evidence type="ECO:0000313" key="1">
    <source>
        <dbReference type="EMBL" id="EMC97054.1"/>
    </source>
</evidence>
<protein>
    <submittedName>
        <fullName evidence="1">Uncharacterized protein</fullName>
    </submittedName>
</protein>
<dbReference type="RefSeq" id="XP_007675624.1">
    <property type="nucleotide sequence ID" value="XM_007677434.1"/>
</dbReference>
<dbReference type="Proteomes" id="UP000011761">
    <property type="component" value="Unassembled WGS sequence"/>
</dbReference>
<dbReference type="HOGENOM" id="CLU_937269_0_0_1"/>
<evidence type="ECO:0000313" key="2">
    <source>
        <dbReference type="Proteomes" id="UP000011761"/>
    </source>
</evidence>
<dbReference type="AlphaFoldDB" id="M2NCY4"/>
<proteinExistence type="predicted"/>
<dbReference type="KEGG" id="bcom:BAUCODRAFT_436962"/>
<gene>
    <name evidence="1" type="ORF">BAUCODRAFT_436962</name>
</gene>
<dbReference type="GeneID" id="19114325"/>
<dbReference type="EMBL" id="KB445554">
    <property type="protein sequence ID" value="EMC97054.1"/>
    <property type="molecule type" value="Genomic_DNA"/>
</dbReference>